<evidence type="ECO:0000313" key="4">
    <source>
        <dbReference type="EMBL" id="CAD8798144.1"/>
    </source>
</evidence>
<evidence type="ECO:0000256" key="2">
    <source>
        <dbReference type="ARBA" id="ARBA00022737"/>
    </source>
</evidence>
<dbReference type="SUPFAM" id="SSF50978">
    <property type="entry name" value="WD40 repeat-like"/>
    <property type="match status" value="1"/>
</dbReference>
<sequence>MSFPGHSERISACRFSPVVTEGLAGVLTASVYDGTYRLWNNLTGTEQAEFRHSSNYTCSVAFTQSGQRVLSGSFDGSAIVWNYATKKLILKLGVEMDGQEGWKVERIRDRHEDAVVCCEWHPSDEAERAITASLDGTVRVWNTKWGNCVATLKGHSGAVNGCCYSKDGNKMYTASSDGTVREWMSDAPFKCVSIIIGHYGAVHNVAIATSGKHLFSVAEDCTLRAWLKVKLEGPPAPNTPVSRAGSRPFTTGVRASASSETDMEWYQWQQVAIFASPFPLRCVGGSTGEEDEEVACGAANGAVFLLRLMLPGDT</sequence>
<proteinExistence type="predicted"/>
<keyword evidence="2" id="KW-0677">Repeat</keyword>
<dbReference type="PROSITE" id="PS50294">
    <property type="entry name" value="WD_REPEATS_REGION"/>
    <property type="match status" value="2"/>
</dbReference>
<dbReference type="SMART" id="SM00320">
    <property type="entry name" value="WD40"/>
    <property type="match status" value="4"/>
</dbReference>
<dbReference type="InterPro" id="IPR001680">
    <property type="entry name" value="WD40_rpt"/>
</dbReference>
<dbReference type="PANTHER" id="PTHR44129">
    <property type="entry name" value="WD REPEAT-CONTAINING PROTEIN POP1"/>
    <property type="match status" value="1"/>
</dbReference>
<feature type="repeat" description="WD" evidence="3">
    <location>
        <begin position="108"/>
        <end position="151"/>
    </location>
</feature>
<feature type="repeat" description="WD" evidence="3">
    <location>
        <begin position="152"/>
        <end position="183"/>
    </location>
</feature>
<keyword evidence="1 3" id="KW-0853">WD repeat</keyword>
<feature type="repeat" description="WD" evidence="3">
    <location>
        <begin position="50"/>
        <end position="91"/>
    </location>
</feature>
<dbReference type="PROSITE" id="PS50082">
    <property type="entry name" value="WD_REPEATS_2"/>
    <property type="match status" value="4"/>
</dbReference>
<organism evidence="4">
    <name type="scientific">Hemiselmis tepida</name>
    <dbReference type="NCBI Taxonomy" id="464990"/>
    <lineage>
        <taxon>Eukaryota</taxon>
        <taxon>Cryptophyceae</taxon>
        <taxon>Cryptomonadales</taxon>
        <taxon>Hemiselmidaceae</taxon>
        <taxon>Hemiselmis</taxon>
    </lineage>
</organism>
<dbReference type="EMBL" id="HBFN01020283">
    <property type="protein sequence ID" value="CAD8798144.1"/>
    <property type="molecule type" value="Transcribed_RNA"/>
</dbReference>
<dbReference type="InterPro" id="IPR015943">
    <property type="entry name" value="WD40/YVTN_repeat-like_dom_sf"/>
</dbReference>
<name>A0A7S0VW73_9CRYP</name>
<gene>
    <name evidence="4" type="ORF">HTEP1355_LOCUS11785</name>
</gene>
<evidence type="ECO:0000256" key="1">
    <source>
        <dbReference type="ARBA" id="ARBA00022574"/>
    </source>
</evidence>
<dbReference type="AlphaFoldDB" id="A0A7S0VW73"/>
<protein>
    <recommendedName>
        <fullName evidence="5">Guanine nucleotide-binding protein subunit beta-like protein</fullName>
    </recommendedName>
</protein>
<dbReference type="InterPro" id="IPR050349">
    <property type="entry name" value="WD_LIS1/nudF_dynein_reg"/>
</dbReference>
<dbReference type="Pfam" id="PF00400">
    <property type="entry name" value="WD40"/>
    <property type="match status" value="5"/>
</dbReference>
<dbReference type="Gene3D" id="2.130.10.10">
    <property type="entry name" value="YVTN repeat-like/Quinoprotein amine dehydrogenase"/>
    <property type="match status" value="2"/>
</dbReference>
<accession>A0A7S0VW73</accession>
<feature type="repeat" description="WD" evidence="3">
    <location>
        <begin position="195"/>
        <end position="226"/>
    </location>
</feature>
<reference evidence="4" key="1">
    <citation type="submission" date="2021-01" db="EMBL/GenBank/DDBJ databases">
        <authorList>
            <person name="Corre E."/>
            <person name="Pelletier E."/>
            <person name="Niang G."/>
            <person name="Scheremetjew M."/>
            <person name="Finn R."/>
            <person name="Kale V."/>
            <person name="Holt S."/>
            <person name="Cochrane G."/>
            <person name="Meng A."/>
            <person name="Brown T."/>
            <person name="Cohen L."/>
        </authorList>
    </citation>
    <scope>NUCLEOTIDE SEQUENCE</scope>
    <source>
        <strain evidence="4">CCMP443</strain>
    </source>
</reference>
<dbReference type="InterPro" id="IPR036322">
    <property type="entry name" value="WD40_repeat_dom_sf"/>
</dbReference>
<evidence type="ECO:0008006" key="5">
    <source>
        <dbReference type="Google" id="ProtNLM"/>
    </source>
</evidence>
<dbReference type="CDD" id="cd00200">
    <property type="entry name" value="WD40"/>
    <property type="match status" value="1"/>
</dbReference>
<evidence type="ECO:0000256" key="3">
    <source>
        <dbReference type="PROSITE-ProRule" id="PRU00221"/>
    </source>
</evidence>